<name>A0A0B2S793_GLYSO</name>
<keyword evidence="2" id="KW-0677">Repeat</keyword>
<proteinExistence type="predicted"/>
<dbReference type="SUPFAM" id="SSF117281">
    <property type="entry name" value="Kelch motif"/>
    <property type="match status" value="1"/>
</dbReference>
<dbReference type="PANTHER" id="PTHR46344">
    <property type="entry name" value="OS02G0202900 PROTEIN"/>
    <property type="match status" value="1"/>
</dbReference>
<dbReference type="Gene3D" id="2.120.10.80">
    <property type="entry name" value="Kelch-type beta propeller"/>
    <property type="match status" value="1"/>
</dbReference>
<keyword evidence="1" id="KW-0880">Kelch repeat</keyword>
<evidence type="ECO:0000256" key="1">
    <source>
        <dbReference type="ARBA" id="ARBA00022441"/>
    </source>
</evidence>
<dbReference type="Pfam" id="PF01344">
    <property type="entry name" value="Kelch_1"/>
    <property type="match status" value="1"/>
</dbReference>
<evidence type="ECO:0000256" key="2">
    <source>
        <dbReference type="ARBA" id="ARBA00022737"/>
    </source>
</evidence>
<dbReference type="InterPro" id="IPR015915">
    <property type="entry name" value="Kelch-typ_b-propeller"/>
</dbReference>
<protein>
    <submittedName>
        <fullName evidence="3">F-box/kelch-repeat protein</fullName>
    </submittedName>
</protein>
<dbReference type="AlphaFoldDB" id="A0A0B2S793"/>
<dbReference type="InterPro" id="IPR006652">
    <property type="entry name" value="Kelch_1"/>
</dbReference>
<sequence>MTAVGKCLEGENNVALLALVEPARVVDGCIYALEGFSRSSTIKYVWQYDPIKNSWAEASPMSVGRAYCKTGRLFVPQSLYCWPFFVDVGGEVYDPNLNSWLEMPIDMGEGWPARQAGTKSSVTVDDDLYALDPSNSVDSAKIKVCDYEGDTWKVAAGDVPIHDFTELESTYLFTRLLEKLHVITKDANHNIMVLQDDMQNEHVESAFSQ</sequence>
<dbReference type="PANTHER" id="PTHR46344:SF27">
    <property type="entry name" value="KELCH REPEAT SUPERFAMILY PROTEIN"/>
    <property type="match status" value="1"/>
</dbReference>
<organism evidence="3">
    <name type="scientific">Glycine soja</name>
    <name type="common">Wild soybean</name>
    <dbReference type="NCBI Taxonomy" id="3848"/>
    <lineage>
        <taxon>Eukaryota</taxon>
        <taxon>Viridiplantae</taxon>
        <taxon>Streptophyta</taxon>
        <taxon>Embryophyta</taxon>
        <taxon>Tracheophyta</taxon>
        <taxon>Spermatophyta</taxon>
        <taxon>Magnoliopsida</taxon>
        <taxon>eudicotyledons</taxon>
        <taxon>Gunneridae</taxon>
        <taxon>Pentapetalae</taxon>
        <taxon>rosids</taxon>
        <taxon>fabids</taxon>
        <taxon>Fabales</taxon>
        <taxon>Fabaceae</taxon>
        <taxon>Papilionoideae</taxon>
        <taxon>50 kb inversion clade</taxon>
        <taxon>NPAAA clade</taxon>
        <taxon>indigoferoid/millettioid clade</taxon>
        <taxon>Phaseoleae</taxon>
        <taxon>Glycine</taxon>
        <taxon>Glycine subgen. Soja</taxon>
    </lineage>
</organism>
<dbReference type="EMBL" id="KN644327">
    <property type="protein sequence ID" value="KHN42571.1"/>
    <property type="molecule type" value="Genomic_DNA"/>
</dbReference>
<dbReference type="Proteomes" id="UP000053555">
    <property type="component" value="Unassembled WGS sequence"/>
</dbReference>
<evidence type="ECO:0000313" key="3">
    <source>
        <dbReference type="EMBL" id="KHN42571.1"/>
    </source>
</evidence>
<gene>
    <name evidence="3" type="ORF">glysoja_046794</name>
</gene>
<reference evidence="3" key="1">
    <citation type="submission" date="2014-07" db="EMBL/GenBank/DDBJ databases">
        <title>Identification of a novel salt tolerance gene in wild soybean by whole-genome sequencing.</title>
        <authorList>
            <person name="Lam H.-M."/>
            <person name="Qi X."/>
            <person name="Li M.-W."/>
            <person name="Liu X."/>
            <person name="Xie M."/>
            <person name="Ni M."/>
            <person name="Xu X."/>
        </authorList>
    </citation>
    <scope>NUCLEOTIDE SEQUENCE [LARGE SCALE GENOMIC DNA]</scope>
    <source>
        <tissue evidence="3">Root</tissue>
    </source>
</reference>
<accession>A0A0B2S793</accession>